<dbReference type="EMBL" id="OX459119">
    <property type="protein sequence ID" value="CAI9094844.1"/>
    <property type="molecule type" value="Genomic_DNA"/>
</dbReference>
<gene>
    <name evidence="2" type="ORF">OLC1_LOCUS5932</name>
</gene>
<accession>A0AAV1CGP3</accession>
<organism evidence="2 3">
    <name type="scientific">Oldenlandia corymbosa var. corymbosa</name>
    <dbReference type="NCBI Taxonomy" id="529605"/>
    <lineage>
        <taxon>Eukaryota</taxon>
        <taxon>Viridiplantae</taxon>
        <taxon>Streptophyta</taxon>
        <taxon>Embryophyta</taxon>
        <taxon>Tracheophyta</taxon>
        <taxon>Spermatophyta</taxon>
        <taxon>Magnoliopsida</taxon>
        <taxon>eudicotyledons</taxon>
        <taxon>Gunneridae</taxon>
        <taxon>Pentapetalae</taxon>
        <taxon>asterids</taxon>
        <taxon>lamiids</taxon>
        <taxon>Gentianales</taxon>
        <taxon>Rubiaceae</taxon>
        <taxon>Rubioideae</taxon>
        <taxon>Spermacoceae</taxon>
        <taxon>Hedyotis-Oldenlandia complex</taxon>
        <taxon>Oldenlandia</taxon>
    </lineage>
</organism>
<protein>
    <submittedName>
        <fullName evidence="2">OLC1v1030650C1</fullName>
    </submittedName>
</protein>
<evidence type="ECO:0000256" key="1">
    <source>
        <dbReference type="SAM" id="MobiDB-lite"/>
    </source>
</evidence>
<sequence>MKGKQQLEEHETKQLKPVKPSQVAPLRARVLEKPLENVHKGRDTAVVGSSSGLTKKEKVATVVDVRDSPPKESSLPKSQQGSIAKTLVAGRGTQACGNPNSASCDASLDVAASAPSQLELLGISVDGQDPTLVVTLLVPPQ</sequence>
<dbReference type="Proteomes" id="UP001161247">
    <property type="component" value="Chromosome 2"/>
</dbReference>
<evidence type="ECO:0000313" key="2">
    <source>
        <dbReference type="EMBL" id="CAI9094844.1"/>
    </source>
</evidence>
<proteinExistence type="predicted"/>
<evidence type="ECO:0000313" key="3">
    <source>
        <dbReference type="Proteomes" id="UP001161247"/>
    </source>
</evidence>
<reference evidence="2" key="1">
    <citation type="submission" date="2023-03" db="EMBL/GenBank/DDBJ databases">
        <authorList>
            <person name="Julca I."/>
        </authorList>
    </citation>
    <scope>NUCLEOTIDE SEQUENCE</scope>
</reference>
<keyword evidence="3" id="KW-1185">Reference proteome</keyword>
<dbReference type="AlphaFoldDB" id="A0AAV1CGP3"/>
<name>A0AAV1CGP3_OLDCO</name>
<feature type="compositionally biased region" description="Basic and acidic residues" evidence="1">
    <location>
        <begin position="1"/>
        <end position="14"/>
    </location>
</feature>
<feature type="region of interest" description="Disordered" evidence="1">
    <location>
        <begin position="1"/>
        <end position="25"/>
    </location>
</feature>